<dbReference type="FunFam" id="3.30.70.100:FF:000017">
    <property type="entry name" value="Protein NipSnap homolog 3A"/>
    <property type="match status" value="1"/>
</dbReference>
<dbReference type="OMA" id="WYESADH"/>
<dbReference type="AlphaFoldDB" id="A0A401PLP7"/>
<proteinExistence type="inferred from homology"/>
<reference evidence="3 4" key="1">
    <citation type="journal article" date="2018" name="Nat. Ecol. Evol.">
        <title>Shark genomes provide insights into elasmobranch evolution and the origin of vertebrates.</title>
        <authorList>
            <person name="Hara Y"/>
            <person name="Yamaguchi K"/>
            <person name="Onimaru K"/>
            <person name="Kadota M"/>
            <person name="Koyanagi M"/>
            <person name="Keeley SD"/>
            <person name="Tatsumi K"/>
            <person name="Tanaka K"/>
            <person name="Motone F"/>
            <person name="Kageyama Y"/>
            <person name="Nozu R"/>
            <person name="Adachi N"/>
            <person name="Nishimura O"/>
            <person name="Nakagawa R"/>
            <person name="Tanegashima C"/>
            <person name="Kiyatake I"/>
            <person name="Matsumoto R"/>
            <person name="Murakumo K"/>
            <person name="Nishida K"/>
            <person name="Terakita A"/>
            <person name="Kuratani S"/>
            <person name="Sato K"/>
            <person name="Hyodo S Kuraku.S."/>
        </authorList>
    </citation>
    <scope>NUCLEOTIDE SEQUENCE [LARGE SCALE GENOMIC DNA]</scope>
</reference>
<dbReference type="GO" id="GO:0000423">
    <property type="term" value="P:mitophagy"/>
    <property type="evidence" value="ECO:0007669"/>
    <property type="project" value="UniProtKB-ARBA"/>
</dbReference>
<evidence type="ECO:0000313" key="3">
    <source>
        <dbReference type="EMBL" id="GCB74050.1"/>
    </source>
</evidence>
<dbReference type="InterPro" id="IPR011008">
    <property type="entry name" value="Dimeric_a/b-barrel"/>
</dbReference>
<protein>
    <recommendedName>
        <fullName evidence="2">NIPSNAP domain-containing protein</fullName>
    </recommendedName>
</protein>
<dbReference type="Gene3D" id="3.30.70.100">
    <property type="match status" value="2"/>
</dbReference>
<accession>A0A401PLP7</accession>
<evidence type="ECO:0000256" key="1">
    <source>
        <dbReference type="ARBA" id="ARBA00005291"/>
    </source>
</evidence>
<evidence type="ECO:0000259" key="2">
    <source>
        <dbReference type="Pfam" id="PF07978"/>
    </source>
</evidence>
<gene>
    <name evidence="3" type="ORF">scyTo_0003134</name>
</gene>
<evidence type="ECO:0000313" key="4">
    <source>
        <dbReference type="Proteomes" id="UP000288216"/>
    </source>
</evidence>
<feature type="domain" description="NIPSNAP" evidence="2">
    <location>
        <begin position="41"/>
        <end position="137"/>
    </location>
</feature>
<dbReference type="EMBL" id="BFAA01000835">
    <property type="protein sequence ID" value="GCB74050.1"/>
    <property type="molecule type" value="Genomic_DNA"/>
</dbReference>
<dbReference type="Proteomes" id="UP000288216">
    <property type="component" value="Unassembled WGS sequence"/>
</dbReference>
<dbReference type="PANTHER" id="PTHR21017">
    <property type="entry name" value="NIPSNAP-RELATED"/>
    <property type="match status" value="1"/>
</dbReference>
<dbReference type="InterPro" id="IPR012577">
    <property type="entry name" value="NIPSNAP"/>
</dbReference>
<name>A0A401PLP7_SCYTO</name>
<dbReference type="OrthoDB" id="10262843at2759"/>
<dbReference type="Pfam" id="PF07978">
    <property type="entry name" value="NIPSNAP"/>
    <property type="match status" value="2"/>
</dbReference>
<dbReference type="SUPFAM" id="SSF54909">
    <property type="entry name" value="Dimeric alpha+beta barrel"/>
    <property type="match status" value="2"/>
</dbReference>
<sequence length="250" mass="28547">MYSLRGALSRIYAAAPRSLLSSSNLGQQISTGQQEQNGTFYEFRTYIIQPGNVADFKKLTSDNIHLRTAHSQLIGYWSVEIGCLNEVFHLWKYDSYTQRSAVREALENDKEWQQNYISKMLPLLRDQTSEIVYMVPWTGLTEPPKKGVYELVSYQMVPGGPVVWGKAFQKAVSAHNHVGYCTLIGVFHTEFGHLNKVHSLWWHEDADKRAAGRRRAHEDVRVVAAVRDSASYLVSQTNKLLRPMPYSPLK</sequence>
<dbReference type="PANTHER" id="PTHR21017:SF19">
    <property type="entry name" value="PROTEIN NIPSNAP HOMOLOG 3B"/>
    <property type="match status" value="1"/>
</dbReference>
<dbReference type="STRING" id="75743.A0A401PLP7"/>
<feature type="domain" description="NIPSNAP" evidence="2">
    <location>
        <begin position="149"/>
        <end position="248"/>
    </location>
</feature>
<organism evidence="3 4">
    <name type="scientific">Scyliorhinus torazame</name>
    <name type="common">Cloudy catshark</name>
    <name type="synonym">Catulus torazame</name>
    <dbReference type="NCBI Taxonomy" id="75743"/>
    <lineage>
        <taxon>Eukaryota</taxon>
        <taxon>Metazoa</taxon>
        <taxon>Chordata</taxon>
        <taxon>Craniata</taxon>
        <taxon>Vertebrata</taxon>
        <taxon>Chondrichthyes</taxon>
        <taxon>Elasmobranchii</taxon>
        <taxon>Galeomorphii</taxon>
        <taxon>Galeoidea</taxon>
        <taxon>Carcharhiniformes</taxon>
        <taxon>Scyliorhinidae</taxon>
        <taxon>Scyliorhinus</taxon>
    </lineage>
</organism>
<comment type="caution">
    <text evidence="3">The sequence shown here is derived from an EMBL/GenBank/DDBJ whole genome shotgun (WGS) entry which is preliminary data.</text>
</comment>
<dbReference type="InterPro" id="IPR051557">
    <property type="entry name" value="NipSnap_domain"/>
</dbReference>
<comment type="similarity">
    <text evidence="1">Belongs to the NipSnap family.</text>
</comment>
<keyword evidence="4" id="KW-1185">Reference proteome</keyword>
<dbReference type="GO" id="GO:0005739">
    <property type="term" value="C:mitochondrion"/>
    <property type="evidence" value="ECO:0007669"/>
    <property type="project" value="TreeGrafter"/>
</dbReference>